<evidence type="ECO:0000313" key="8">
    <source>
        <dbReference type="EMBL" id="RNI34820.1"/>
    </source>
</evidence>
<proteinExistence type="predicted"/>
<dbReference type="InterPro" id="IPR002524">
    <property type="entry name" value="Cation_efflux"/>
</dbReference>
<feature type="transmembrane region" description="Helical" evidence="6">
    <location>
        <begin position="34"/>
        <end position="53"/>
    </location>
</feature>
<dbReference type="GO" id="GO:0016020">
    <property type="term" value="C:membrane"/>
    <property type="evidence" value="ECO:0007669"/>
    <property type="project" value="UniProtKB-SubCell"/>
</dbReference>
<accession>A0A3M9NAI3</accession>
<dbReference type="PANTHER" id="PTHR13414:SF9">
    <property type="entry name" value="PROTON-COUPLED ZINC ANTIPORTER SLC30A9, MITOCHONDRIAL"/>
    <property type="match status" value="1"/>
</dbReference>
<dbReference type="InterPro" id="IPR058533">
    <property type="entry name" value="Cation_efflux_TM"/>
</dbReference>
<feature type="domain" description="Cation efflux protein transmembrane" evidence="7">
    <location>
        <begin position="10"/>
        <end position="216"/>
    </location>
</feature>
<name>A0A3M9NAI3_9BACT</name>
<dbReference type="Proteomes" id="UP000267223">
    <property type="component" value="Unassembled WGS sequence"/>
</dbReference>
<feature type="transmembrane region" description="Helical" evidence="6">
    <location>
        <begin position="157"/>
        <end position="179"/>
    </location>
</feature>
<feature type="transmembrane region" description="Helical" evidence="6">
    <location>
        <begin position="191"/>
        <end position="208"/>
    </location>
</feature>
<evidence type="ECO:0000256" key="3">
    <source>
        <dbReference type="ARBA" id="ARBA00022692"/>
    </source>
</evidence>
<evidence type="ECO:0000256" key="1">
    <source>
        <dbReference type="ARBA" id="ARBA00004141"/>
    </source>
</evidence>
<dbReference type="EMBL" id="RJJR01000012">
    <property type="protein sequence ID" value="RNI34820.1"/>
    <property type="molecule type" value="Genomic_DNA"/>
</dbReference>
<keyword evidence="3 6" id="KW-0812">Transmembrane</keyword>
<evidence type="ECO:0000313" key="9">
    <source>
        <dbReference type="Proteomes" id="UP000267223"/>
    </source>
</evidence>
<comment type="caution">
    <text evidence="8">The sequence shown here is derived from an EMBL/GenBank/DDBJ whole genome shotgun (WGS) entry which is preliminary data.</text>
</comment>
<evidence type="ECO:0000256" key="4">
    <source>
        <dbReference type="ARBA" id="ARBA00022989"/>
    </source>
</evidence>
<dbReference type="OrthoDB" id="9806522at2"/>
<dbReference type="Pfam" id="PF01545">
    <property type="entry name" value="Cation_efflux"/>
    <property type="match status" value="1"/>
</dbReference>
<evidence type="ECO:0000256" key="2">
    <source>
        <dbReference type="ARBA" id="ARBA00022448"/>
    </source>
</evidence>
<dbReference type="RefSeq" id="WP_123121376.1">
    <property type="nucleotide sequence ID" value="NZ_RJJR01000012.1"/>
</dbReference>
<dbReference type="SUPFAM" id="SSF160240">
    <property type="entry name" value="Cation efflux protein cytoplasmic domain-like"/>
    <property type="match status" value="1"/>
</dbReference>
<evidence type="ECO:0000259" key="7">
    <source>
        <dbReference type="Pfam" id="PF01545"/>
    </source>
</evidence>
<protein>
    <submittedName>
        <fullName evidence="8">Cation transporter</fullName>
    </submittedName>
</protein>
<evidence type="ECO:0000256" key="6">
    <source>
        <dbReference type="SAM" id="Phobius"/>
    </source>
</evidence>
<dbReference type="PANTHER" id="PTHR13414">
    <property type="entry name" value="HUEL-CATION TRANSPORTER"/>
    <property type="match status" value="1"/>
</dbReference>
<feature type="transmembrane region" description="Helical" evidence="6">
    <location>
        <begin position="7"/>
        <end position="28"/>
    </location>
</feature>
<comment type="subcellular location">
    <subcellularLocation>
        <location evidence="1">Membrane</location>
        <topology evidence="1">Multi-pass membrane protein</topology>
    </subcellularLocation>
</comment>
<keyword evidence="2" id="KW-0813">Transport</keyword>
<dbReference type="AlphaFoldDB" id="A0A3M9NAI3"/>
<feature type="transmembrane region" description="Helical" evidence="6">
    <location>
        <begin position="115"/>
        <end position="136"/>
    </location>
</feature>
<dbReference type="GO" id="GO:0008324">
    <property type="term" value="F:monoatomic cation transmembrane transporter activity"/>
    <property type="evidence" value="ECO:0007669"/>
    <property type="project" value="InterPro"/>
</dbReference>
<dbReference type="InterPro" id="IPR040177">
    <property type="entry name" value="SLC30A9"/>
</dbReference>
<dbReference type="SUPFAM" id="SSF161111">
    <property type="entry name" value="Cation efflux protein transmembrane domain-like"/>
    <property type="match status" value="1"/>
</dbReference>
<dbReference type="Gene3D" id="1.20.1510.10">
    <property type="entry name" value="Cation efflux protein transmembrane domain"/>
    <property type="match status" value="1"/>
</dbReference>
<keyword evidence="4 6" id="KW-1133">Transmembrane helix</keyword>
<evidence type="ECO:0000256" key="5">
    <source>
        <dbReference type="ARBA" id="ARBA00023136"/>
    </source>
</evidence>
<sequence>MVKNKASIYSALVADILIAATKFIAGAYTNSSSMISEGIHSLVDTINQVLLLYGLKRSRKPADNLRPFGYGKELYFWSFIVSILIFGLGGGLSIYQGILHIRHAEPLGNPTWNYAVLGFSLIFDGGSFLIAIKEFNKARGELSFWKAIIQSKDPSSFLVLFEDGAAVLGLFIVFILMVLNDAYNMPALDGVASILVGLLLVFASVILARESRSLLMGEGIAPETQKKIKALAEKDPSVLKVGSILSTYEAPEEVVLMLIVYFKPDLDTDEITDAIERVRKAIKEEFTRIEFVIIQPQGYAVSDNSKQNKQN</sequence>
<gene>
    <name evidence="8" type="ORF">EFY79_14120</name>
</gene>
<keyword evidence="5 6" id="KW-0472">Membrane</keyword>
<dbReference type="NCBIfam" id="TIGR01297">
    <property type="entry name" value="CDF"/>
    <property type="match status" value="1"/>
</dbReference>
<organism evidence="8 9">
    <name type="scientific">Hanamia caeni</name>
    <dbReference type="NCBI Taxonomy" id="2294116"/>
    <lineage>
        <taxon>Bacteria</taxon>
        <taxon>Pseudomonadati</taxon>
        <taxon>Bacteroidota</taxon>
        <taxon>Chitinophagia</taxon>
        <taxon>Chitinophagales</taxon>
        <taxon>Chitinophagaceae</taxon>
        <taxon>Hanamia</taxon>
    </lineage>
</organism>
<dbReference type="InterPro" id="IPR036837">
    <property type="entry name" value="Cation_efflux_CTD_sf"/>
</dbReference>
<dbReference type="GO" id="GO:0006829">
    <property type="term" value="P:zinc ion transport"/>
    <property type="evidence" value="ECO:0007669"/>
    <property type="project" value="InterPro"/>
</dbReference>
<feature type="transmembrane region" description="Helical" evidence="6">
    <location>
        <begin position="74"/>
        <end position="95"/>
    </location>
</feature>
<dbReference type="Gene3D" id="3.30.70.1350">
    <property type="entry name" value="Cation efflux protein, cytoplasmic domain"/>
    <property type="match status" value="1"/>
</dbReference>
<reference evidence="8 9" key="1">
    <citation type="submission" date="2018-11" db="EMBL/GenBank/DDBJ databases">
        <title>Draft genome sequence of Ferruginibacter sp. BO-59.</title>
        <authorList>
            <person name="Im W.T."/>
        </authorList>
    </citation>
    <scope>NUCLEOTIDE SEQUENCE [LARGE SCALE GENOMIC DNA]</scope>
    <source>
        <strain evidence="8 9">BO-59</strain>
    </source>
</reference>
<dbReference type="InterPro" id="IPR027469">
    <property type="entry name" value="Cation_efflux_TMD_sf"/>
</dbReference>
<keyword evidence="9" id="KW-1185">Reference proteome</keyword>